<name>A0ABY3W4A7_9MICC</name>
<organism evidence="3 4">
    <name type="scientific">Arthrobacter sulfonylureivorans</name>
    <dbReference type="NCBI Taxonomy" id="2486855"/>
    <lineage>
        <taxon>Bacteria</taxon>
        <taxon>Bacillati</taxon>
        <taxon>Actinomycetota</taxon>
        <taxon>Actinomycetes</taxon>
        <taxon>Micrococcales</taxon>
        <taxon>Micrococcaceae</taxon>
        <taxon>Arthrobacter</taxon>
    </lineage>
</organism>
<evidence type="ECO:0000256" key="2">
    <source>
        <dbReference type="SAM" id="Phobius"/>
    </source>
</evidence>
<dbReference type="EMBL" id="CP093326">
    <property type="protein sequence ID" value="UNK45030.1"/>
    <property type="molecule type" value="Genomic_DNA"/>
</dbReference>
<gene>
    <name evidence="3" type="ORF">MNQ99_13895</name>
</gene>
<feature type="region of interest" description="Disordered" evidence="1">
    <location>
        <begin position="64"/>
        <end position="117"/>
    </location>
</feature>
<reference evidence="3 4" key="1">
    <citation type="submission" date="2022-03" db="EMBL/GenBank/DDBJ databases">
        <title>Isotopic signatures of nitrous oxide derived from detoxification processes.</title>
        <authorList>
            <person name="Behrendt U."/>
            <person name="Buchen C."/>
            <person name="Well R."/>
            <person name="Ulrich A."/>
            <person name="Rohe L."/>
            <person name="Kolb S."/>
            <person name="Schloter M."/>
            <person name="Horn M.A."/>
            <person name="Augustin J."/>
        </authorList>
    </citation>
    <scope>NUCLEOTIDE SEQUENCE [LARGE SCALE GENOMIC DNA]</scope>
    <source>
        <strain evidence="3 4">S4-C24</strain>
    </source>
</reference>
<protein>
    <submittedName>
        <fullName evidence="3">Uncharacterized protein</fullName>
    </submittedName>
</protein>
<feature type="transmembrane region" description="Helical" evidence="2">
    <location>
        <begin position="31"/>
        <end position="50"/>
    </location>
</feature>
<feature type="compositionally biased region" description="Gly residues" evidence="1">
    <location>
        <begin position="79"/>
        <end position="90"/>
    </location>
</feature>
<dbReference type="Proteomes" id="UP000829069">
    <property type="component" value="Chromosome"/>
</dbReference>
<keyword evidence="2" id="KW-0812">Transmembrane</keyword>
<evidence type="ECO:0000256" key="1">
    <source>
        <dbReference type="SAM" id="MobiDB-lite"/>
    </source>
</evidence>
<evidence type="ECO:0000313" key="3">
    <source>
        <dbReference type="EMBL" id="UNK45030.1"/>
    </source>
</evidence>
<keyword evidence="4" id="KW-1185">Reference proteome</keyword>
<evidence type="ECO:0000313" key="4">
    <source>
        <dbReference type="Proteomes" id="UP000829069"/>
    </source>
</evidence>
<keyword evidence="2" id="KW-1133">Transmembrane helix</keyword>
<keyword evidence="2" id="KW-0472">Membrane</keyword>
<dbReference type="RefSeq" id="WP_241913329.1">
    <property type="nucleotide sequence ID" value="NZ_CP093326.1"/>
</dbReference>
<proteinExistence type="predicted"/>
<accession>A0ABY3W4A7</accession>
<sequence length="117" mass="11977">MPLIQILAAVAAGAGEPTLRPGLDADQVSPGPWGFFFTFALAAVVVVLVWDMTRRIRRVRYRSQLEENVKAGAQQTGPGSSGQAGPAGGGADHHAAGEAPATGGMDEPGSGRPDRGD</sequence>